<sequence length="134" mass="15256">MVKTPSPVYILGIGTSINWEQLWICEEIAGPISGILKICSRKLLIYEQNPCLLVSGVFLVSPRTVLGESQKYQITPVKDDIKAQEDIRLLGDIEVDSQLGHIDFVDKLWRISRKVDFADCEEFVKVRTMHIQPQ</sequence>
<proteinExistence type="predicted"/>
<evidence type="ECO:0000313" key="2">
    <source>
        <dbReference type="Proteomes" id="UP001497623"/>
    </source>
</evidence>
<name>A0AAV2STB9_MEGNR</name>
<comment type="caution">
    <text evidence="1">The sequence shown here is derived from an EMBL/GenBank/DDBJ whole genome shotgun (WGS) entry which is preliminary data.</text>
</comment>
<reference evidence="1 2" key="1">
    <citation type="submission" date="2024-05" db="EMBL/GenBank/DDBJ databases">
        <authorList>
            <person name="Wallberg A."/>
        </authorList>
    </citation>
    <scope>NUCLEOTIDE SEQUENCE [LARGE SCALE GENOMIC DNA]</scope>
</reference>
<protein>
    <submittedName>
        <fullName evidence="1">Uncharacterized protein</fullName>
    </submittedName>
</protein>
<dbReference type="EMBL" id="CAXKWB010117819">
    <property type="protein sequence ID" value="CAL4236313.1"/>
    <property type="molecule type" value="Genomic_DNA"/>
</dbReference>
<gene>
    <name evidence="1" type="ORF">MNOR_LOCUS40201</name>
</gene>
<dbReference type="AlphaFoldDB" id="A0AAV2STB9"/>
<feature type="non-terminal residue" evidence="1">
    <location>
        <position position="134"/>
    </location>
</feature>
<keyword evidence="2" id="KW-1185">Reference proteome</keyword>
<dbReference type="Proteomes" id="UP001497623">
    <property type="component" value="Unassembled WGS sequence"/>
</dbReference>
<accession>A0AAV2STB9</accession>
<evidence type="ECO:0000313" key="1">
    <source>
        <dbReference type="EMBL" id="CAL4236313.1"/>
    </source>
</evidence>
<organism evidence="1 2">
    <name type="scientific">Meganyctiphanes norvegica</name>
    <name type="common">Northern krill</name>
    <name type="synonym">Thysanopoda norvegica</name>
    <dbReference type="NCBI Taxonomy" id="48144"/>
    <lineage>
        <taxon>Eukaryota</taxon>
        <taxon>Metazoa</taxon>
        <taxon>Ecdysozoa</taxon>
        <taxon>Arthropoda</taxon>
        <taxon>Crustacea</taxon>
        <taxon>Multicrustacea</taxon>
        <taxon>Malacostraca</taxon>
        <taxon>Eumalacostraca</taxon>
        <taxon>Eucarida</taxon>
        <taxon>Euphausiacea</taxon>
        <taxon>Euphausiidae</taxon>
        <taxon>Meganyctiphanes</taxon>
    </lineage>
</organism>